<dbReference type="PANTHER" id="PTHR30033">
    <property type="entry name" value="FLAGELLAR HOOK-ASSOCIATED PROTEIN 1"/>
    <property type="match status" value="1"/>
</dbReference>
<comment type="subcellular location">
    <subcellularLocation>
        <location evidence="1">Bacterial flagellum</location>
    </subcellularLocation>
    <subcellularLocation>
        <location evidence="2">Secreted</location>
    </subcellularLocation>
</comment>
<protein>
    <recommendedName>
        <fullName evidence="4">Flagellar hook-associated protein 1</fullName>
    </recommendedName>
</protein>
<sequence>MSDNLLKIGTSAVRASSLLLGTTSNNIANINTLGYVRQRTEFVADPLGFGVGKGTTERLINEFTVKQMRRDTSKYAFSEQFVSEANRVDALFSNPANSIATGMNDLFRQIQTANNDPVQPANRQLVIGSAQSLLNRFEGMSNLLKDQELFINDQFDIYVNEANDMIKQIAIYNKDIAAYGKGATRPIPLDLVDKRDLAILKLSEMMEINVLDAANGEKLVFMNDGQSLVVEQGEFRLLSLQGNPDPSRKELQLQLSSNSSIVRDVNSKSIGGKLGALIAFREEILDPTQVQLGQLALSFADSLNRQNSLGMTLDGVIGKDLIRLPSFTGLNYRENTGTAALNVRLEPGKGQQLPPNDFLVSVTGANQVTVQALDSKGQAIPGSDRVINGVDFSNPVTLNSTDHASGDLYGLEITLSPGSVVGDRFLLKPLQQAARELQMATNRGEDIALASPIRAAFDPSNLGNAQVNAITVTNTNTTPNFLDNAPLTVIYQGVDTITGLENFEVFDNTLTSLGTASFSTNNYNNVLSQIPTTPPATLASDLGYDFSLNGVPKPGDSFTIEFNLNGYNDNRNGLELASLQNAETTRRNAVTVPNALNQYSFNQSYATTVGNIGERTRQARTSEEANAAILEQTTIWFESLSGVSLDEEAANLVRFQQTYAAAARILSTSQTIFDTLLQAVR</sequence>
<proteinExistence type="inferred from homology"/>
<dbReference type="Proteomes" id="UP000659697">
    <property type="component" value="Unassembled WGS sequence"/>
</dbReference>
<feature type="domain" description="Flagellar hook-associated protein FlgK helical" evidence="8">
    <location>
        <begin position="86"/>
        <end position="321"/>
    </location>
</feature>
<dbReference type="Pfam" id="PF22638">
    <property type="entry name" value="FlgK_D1"/>
    <property type="match status" value="1"/>
</dbReference>
<dbReference type="EMBL" id="BNAO01000004">
    <property type="protein sequence ID" value="GHG69201.1"/>
    <property type="molecule type" value="Genomic_DNA"/>
</dbReference>
<comment type="caution">
    <text evidence="9">The sequence shown here is derived from an EMBL/GenBank/DDBJ whole genome shotgun (WGS) entry which is preliminary data.</text>
</comment>
<dbReference type="InterPro" id="IPR010930">
    <property type="entry name" value="Flg_bb/hook_C_dom"/>
</dbReference>
<accession>A0ABQ3KZI5</accession>
<dbReference type="PANTHER" id="PTHR30033:SF1">
    <property type="entry name" value="FLAGELLAR HOOK-ASSOCIATED PROTEIN 1"/>
    <property type="match status" value="1"/>
</dbReference>
<keyword evidence="9" id="KW-0282">Flagellum</keyword>
<dbReference type="Pfam" id="PF06429">
    <property type="entry name" value="Flg_bbr_C"/>
    <property type="match status" value="1"/>
</dbReference>
<evidence type="ECO:0000259" key="8">
    <source>
        <dbReference type="Pfam" id="PF22638"/>
    </source>
</evidence>
<dbReference type="InterPro" id="IPR002371">
    <property type="entry name" value="FlgK"/>
</dbReference>
<evidence type="ECO:0000256" key="3">
    <source>
        <dbReference type="ARBA" id="ARBA00009677"/>
    </source>
</evidence>
<evidence type="ECO:0000313" key="9">
    <source>
        <dbReference type="EMBL" id="GHG69201.1"/>
    </source>
</evidence>
<dbReference type="PRINTS" id="PR01005">
    <property type="entry name" value="FLGHOOKAP1"/>
</dbReference>
<keyword evidence="9" id="KW-0969">Cilium</keyword>
<feature type="domain" description="Flagellar basal-body/hook protein C-terminal" evidence="7">
    <location>
        <begin position="641"/>
        <end position="678"/>
    </location>
</feature>
<organism evidence="9 10">
    <name type="scientific">Alishewanella longhuensis</name>
    <dbReference type="NCBI Taxonomy" id="1091037"/>
    <lineage>
        <taxon>Bacteria</taxon>
        <taxon>Pseudomonadati</taxon>
        <taxon>Pseudomonadota</taxon>
        <taxon>Gammaproteobacteria</taxon>
        <taxon>Alteromonadales</taxon>
        <taxon>Alteromonadaceae</taxon>
        <taxon>Alishewanella</taxon>
    </lineage>
</organism>
<evidence type="ECO:0000256" key="2">
    <source>
        <dbReference type="ARBA" id="ARBA00004613"/>
    </source>
</evidence>
<evidence type="ECO:0000256" key="4">
    <source>
        <dbReference type="ARBA" id="ARBA00016244"/>
    </source>
</evidence>
<dbReference type="RefSeq" id="WP_189432636.1">
    <property type="nucleotide sequence ID" value="NZ_BNAO01000004.1"/>
</dbReference>
<name>A0ABQ3KZI5_9ALTE</name>
<reference evidence="10" key="1">
    <citation type="journal article" date="2019" name="Int. J. Syst. Evol. Microbiol.">
        <title>The Global Catalogue of Microorganisms (GCM) 10K type strain sequencing project: providing services to taxonomists for standard genome sequencing and annotation.</title>
        <authorList>
            <consortium name="The Broad Institute Genomics Platform"/>
            <consortium name="The Broad Institute Genome Sequencing Center for Infectious Disease"/>
            <person name="Wu L."/>
            <person name="Ma J."/>
        </authorList>
    </citation>
    <scope>NUCLEOTIDE SEQUENCE [LARGE SCALE GENOMIC DNA]</scope>
    <source>
        <strain evidence="10">CGMCC 1.7003</strain>
    </source>
</reference>
<dbReference type="InterPro" id="IPR053927">
    <property type="entry name" value="FlgK_helical"/>
</dbReference>
<keyword evidence="9" id="KW-0966">Cell projection</keyword>
<keyword evidence="10" id="KW-1185">Reference proteome</keyword>
<keyword evidence="6" id="KW-0975">Bacterial flagellum</keyword>
<keyword evidence="5" id="KW-0964">Secreted</keyword>
<evidence type="ECO:0000256" key="5">
    <source>
        <dbReference type="ARBA" id="ARBA00022525"/>
    </source>
</evidence>
<comment type="similarity">
    <text evidence="3">Belongs to the flagella basal body rod proteins family.</text>
</comment>
<gene>
    <name evidence="9" type="primary">flgK</name>
    <name evidence="9" type="ORF">GCM10010919_18950</name>
</gene>
<dbReference type="NCBIfam" id="TIGR02492">
    <property type="entry name" value="flgK_ends"/>
    <property type="match status" value="1"/>
</dbReference>
<evidence type="ECO:0000256" key="6">
    <source>
        <dbReference type="ARBA" id="ARBA00023143"/>
    </source>
</evidence>
<evidence type="ECO:0000313" key="10">
    <source>
        <dbReference type="Proteomes" id="UP000659697"/>
    </source>
</evidence>
<evidence type="ECO:0000256" key="1">
    <source>
        <dbReference type="ARBA" id="ARBA00004365"/>
    </source>
</evidence>
<evidence type="ECO:0000259" key="7">
    <source>
        <dbReference type="Pfam" id="PF06429"/>
    </source>
</evidence>
<dbReference type="SUPFAM" id="SSF64518">
    <property type="entry name" value="Phase 1 flagellin"/>
    <property type="match status" value="2"/>
</dbReference>